<evidence type="ECO:0000313" key="2">
    <source>
        <dbReference type="EMBL" id="CUS33755.1"/>
    </source>
</evidence>
<dbReference type="OrthoDB" id="9795029at2"/>
<reference evidence="2 3" key="1">
    <citation type="submission" date="2015-10" db="EMBL/GenBank/DDBJ databases">
        <authorList>
            <person name="Gilbert D.G."/>
        </authorList>
    </citation>
    <scope>NUCLEOTIDE SEQUENCE [LARGE SCALE GENOMIC DNA]</scope>
    <source>
        <strain evidence="2">COMA1</strain>
    </source>
</reference>
<protein>
    <recommendedName>
        <fullName evidence="4">Lipoprotein</fullName>
    </recommendedName>
</protein>
<dbReference type="Proteomes" id="UP000199032">
    <property type="component" value="Unassembled WGS sequence"/>
</dbReference>
<name>A0A0S4LCX1_9BACT</name>
<dbReference type="RefSeq" id="WP_090745385.1">
    <property type="nucleotide sequence ID" value="NZ_CZQA01000001.1"/>
</dbReference>
<accession>A0A0S4LCX1</accession>
<evidence type="ECO:0008006" key="4">
    <source>
        <dbReference type="Google" id="ProtNLM"/>
    </source>
</evidence>
<gene>
    <name evidence="2" type="ORF">COMA1_11323</name>
</gene>
<sequence length="161" mass="18087">MNRILSGLFGVLAMVALAGCSSHHHHHGMMSGGKSDAYWQKGQQDMEGLVNRTVTDPDKAKQVNAYVGQIINELKEGREQERAYHRQLYTLNASYDATPEEFSKILNEANIQRMQHSASVLSLRFKMKNLMTADEWKTLSDKMISYSGRYSHGSTGAKTGY</sequence>
<feature type="chain" id="PRO_5006623934" description="Lipoprotein" evidence="1">
    <location>
        <begin position="19"/>
        <end position="161"/>
    </location>
</feature>
<keyword evidence="1" id="KW-0732">Signal</keyword>
<organism evidence="2 3">
    <name type="scientific">Candidatus Nitrospira nitrosa</name>
    <dbReference type="NCBI Taxonomy" id="1742972"/>
    <lineage>
        <taxon>Bacteria</taxon>
        <taxon>Pseudomonadati</taxon>
        <taxon>Nitrospirota</taxon>
        <taxon>Nitrospiria</taxon>
        <taxon>Nitrospirales</taxon>
        <taxon>Nitrospiraceae</taxon>
        <taxon>Nitrospira</taxon>
    </lineage>
</organism>
<dbReference type="PROSITE" id="PS51257">
    <property type="entry name" value="PROKAR_LIPOPROTEIN"/>
    <property type="match status" value="1"/>
</dbReference>
<feature type="signal peptide" evidence="1">
    <location>
        <begin position="1"/>
        <end position="18"/>
    </location>
</feature>
<dbReference type="EMBL" id="CZQA01000001">
    <property type="protein sequence ID" value="CUS33755.1"/>
    <property type="molecule type" value="Genomic_DNA"/>
</dbReference>
<evidence type="ECO:0000256" key="1">
    <source>
        <dbReference type="SAM" id="SignalP"/>
    </source>
</evidence>
<proteinExistence type="predicted"/>
<evidence type="ECO:0000313" key="3">
    <source>
        <dbReference type="Proteomes" id="UP000199032"/>
    </source>
</evidence>
<keyword evidence="3" id="KW-1185">Reference proteome</keyword>
<dbReference type="AlphaFoldDB" id="A0A0S4LCX1"/>